<evidence type="ECO:0000259" key="5">
    <source>
        <dbReference type="Pfam" id="PF08241"/>
    </source>
</evidence>
<organism evidence="6 7">
    <name type="scientific">Tetrabaena socialis</name>
    <dbReference type="NCBI Taxonomy" id="47790"/>
    <lineage>
        <taxon>Eukaryota</taxon>
        <taxon>Viridiplantae</taxon>
        <taxon>Chlorophyta</taxon>
        <taxon>core chlorophytes</taxon>
        <taxon>Chlorophyceae</taxon>
        <taxon>CS clade</taxon>
        <taxon>Chlamydomonadales</taxon>
        <taxon>Tetrabaenaceae</taxon>
        <taxon>Tetrabaena</taxon>
    </lineage>
</organism>
<feature type="compositionally biased region" description="Low complexity" evidence="4">
    <location>
        <begin position="24"/>
        <end position="38"/>
    </location>
</feature>
<gene>
    <name evidence="6" type="ORF">TSOC_006378</name>
</gene>
<dbReference type="OrthoDB" id="411785at2759"/>
<feature type="region of interest" description="Disordered" evidence="4">
    <location>
        <begin position="1"/>
        <end position="69"/>
    </location>
</feature>
<dbReference type="FunFam" id="3.40.50.150:FF:000565">
    <property type="entry name" value="Predicted protein"/>
    <property type="match status" value="1"/>
</dbReference>
<evidence type="ECO:0000313" key="7">
    <source>
        <dbReference type="Proteomes" id="UP000236333"/>
    </source>
</evidence>
<evidence type="ECO:0000313" key="6">
    <source>
        <dbReference type="EMBL" id="PNH07189.1"/>
    </source>
</evidence>
<dbReference type="Proteomes" id="UP000236333">
    <property type="component" value="Unassembled WGS sequence"/>
</dbReference>
<evidence type="ECO:0000256" key="2">
    <source>
        <dbReference type="ARBA" id="ARBA00022603"/>
    </source>
</evidence>
<dbReference type="InterPro" id="IPR029063">
    <property type="entry name" value="SAM-dependent_MTases_sf"/>
</dbReference>
<dbReference type="InterPro" id="IPR051419">
    <property type="entry name" value="Lys/N-term_MeTrsfase_sf"/>
</dbReference>
<accession>A0A2J8A3U0</accession>
<dbReference type="CDD" id="cd02440">
    <property type="entry name" value="AdoMet_MTases"/>
    <property type="match status" value="1"/>
</dbReference>
<name>A0A2J8A3U0_9CHLO</name>
<dbReference type="Pfam" id="PF08241">
    <property type="entry name" value="Methyltransf_11"/>
    <property type="match status" value="1"/>
</dbReference>
<feature type="domain" description="Methyltransferase type 11" evidence="5">
    <location>
        <begin position="121"/>
        <end position="223"/>
    </location>
</feature>
<evidence type="ECO:0000256" key="4">
    <source>
        <dbReference type="SAM" id="MobiDB-lite"/>
    </source>
</evidence>
<evidence type="ECO:0000256" key="1">
    <source>
        <dbReference type="ARBA" id="ARBA00008361"/>
    </source>
</evidence>
<comment type="caution">
    <text evidence="6">The sequence shown here is derived from an EMBL/GenBank/DDBJ whole genome shotgun (WGS) entry which is preliminary data.</text>
</comment>
<protein>
    <submittedName>
        <fullName evidence="6">Methyltransferase-like protein 13</fullName>
    </submittedName>
</protein>
<dbReference type="SUPFAM" id="SSF53335">
    <property type="entry name" value="S-adenosyl-L-methionine-dependent methyltransferases"/>
    <property type="match status" value="1"/>
</dbReference>
<dbReference type="PANTHER" id="PTHR12176">
    <property type="entry name" value="SAM-DEPENDENT METHYLTRANSFERASE SUPERFAMILY PROTEIN"/>
    <property type="match status" value="1"/>
</dbReference>
<comment type="similarity">
    <text evidence="1">Belongs to the methyltransferase superfamily.</text>
</comment>
<keyword evidence="2 6" id="KW-0489">Methyltransferase</keyword>
<sequence length="289" mass="31633">MQQLGRLTHMRVAPHTRVAPAPEPALLSRSALPAATRSPPCPRRRAAGSAARPRPRGPAPAAAPSDYDNPALYTSEDAFSLSSYWDARYRREGGAPFEWYRDWGSLESILSRHLDKSERLLHVGVGTSRIQYQMHLDGYRDIVNVDYAPVCIQQLSALHAGVPGLSYEVADCRSMPQYGDASFGGLLDKGTLDALLCGESEEADSLAMLLECQRVLAPGSSYVCITWQPPRARLPYLQHPGLGWGVEFYEVGQQGAREGPVAVAGAAEGVVEAFPRMSYSHFVYVCTKR</sequence>
<proteinExistence type="inferred from homology"/>
<reference evidence="6 7" key="1">
    <citation type="journal article" date="2017" name="Mol. Biol. Evol.">
        <title>The 4-celled Tetrabaena socialis nuclear genome reveals the essential components for genetic control of cell number at the origin of multicellularity in the volvocine lineage.</title>
        <authorList>
            <person name="Featherston J."/>
            <person name="Arakaki Y."/>
            <person name="Hanschen E.R."/>
            <person name="Ferris P.J."/>
            <person name="Michod R.E."/>
            <person name="Olson B.J.S.C."/>
            <person name="Nozaki H."/>
            <person name="Durand P.M."/>
        </authorList>
    </citation>
    <scope>NUCLEOTIDE SEQUENCE [LARGE SCALE GENOMIC DNA]</scope>
    <source>
        <strain evidence="6 7">NIES-571</strain>
    </source>
</reference>
<dbReference type="EMBL" id="PGGS01000192">
    <property type="protein sequence ID" value="PNH07189.1"/>
    <property type="molecule type" value="Genomic_DNA"/>
</dbReference>
<dbReference type="GO" id="GO:0032259">
    <property type="term" value="P:methylation"/>
    <property type="evidence" value="ECO:0007669"/>
    <property type="project" value="UniProtKB-KW"/>
</dbReference>
<evidence type="ECO:0000256" key="3">
    <source>
        <dbReference type="ARBA" id="ARBA00022679"/>
    </source>
</evidence>
<dbReference type="Gene3D" id="3.40.50.150">
    <property type="entry name" value="Vaccinia Virus protein VP39"/>
    <property type="match status" value="1"/>
</dbReference>
<dbReference type="InterPro" id="IPR013216">
    <property type="entry name" value="Methyltransf_11"/>
</dbReference>
<keyword evidence="3 6" id="KW-0808">Transferase</keyword>
<dbReference type="GO" id="GO:0008757">
    <property type="term" value="F:S-adenosylmethionine-dependent methyltransferase activity"/>
    <property type="evidence" value="ECO:0007669"/>
    <property type="project" value="InterPro"/>
</dbReference>
<dbReference type="AlphaFoldDB" id="A0A2J8A3U0"/>
<keyword evidence="7" id="KW-1185">Reference proteome</keyword>
<dbReference type="PANTHER" id="PTHR12176:SF79">
    <property type="entry name" value="METHYLTRANSFERASE TYPE 11 DOMAIN-CONTAINING PROTEIN"/>
    <property type="match status" value="1"/>
</dbReference>